<feature type="compositionally biased region" description="Acidic residues" evidence="1">
    <location>
        <begin position="318"/>
        <end position="327"/>
    </location>
</feature>
<feature type="compositionally biased region" description="Polar residues" evidence="1">
    <location>
        <begin position="91"/>
        <end position="111"/>
    </location>
</feature>
<evidence type="ECO:0000256" key="1">
    <source>
        <dbReference type="SAM" id="MobiDB-lite"/>
    </source>
</evidence>
<dbReference type="InterPro" id="IPR018247">
    <property type="entry name" value="EF_Hand_1_Ca_BS"/>
</dbReference>
<feature type="compositionally biased region" description="Basic and acidic residues" evidence="1">
    <location>
        <begin position="57"/>
        <end position="68"/>
    </location>
</feature>
<feature type="compositionally biased region" description="Low complexity" evidence="1">
    <location>
        <begin position="69"/>
        <end position="78"/>
    </location>
</feature>
<evidence type="ECO:0000313" key="3">
    <source>
        <dbReference type="Proteomes" id="UP000217076"/>
    </source>
</evidence>
<dbReference type="PROSITE" id="PS00018">
    <property type="entry name" value="EF_HAND_1"/>
    <property type="match status" value="1"/>
</dbReference>
<name>A0A1G7XTY8_9PROT</name>
<feature type="region of interest" description="Disordered" evidence="1">
    <location>
        <begin position="174"/>
        <end position="339"/>
    </location>
</feature>
<dbReference type="RefSeq" id="WP_092616750.1">
    <property type="nucleotide sequence ID" value="NZ_FNCV01000003.1"/>
</dbReference>
<reference evidence="3" key="1">
    <citation type="submission" date="2016-10" db="EMBL/GenBank/DDBJ databases">
        <authorList>
            <person name="Varghese N."/>
            <person name="Submissions S."/>
        </authorList>
    </citation>
    <scope>NUCLEOTIDE SEQUENCE [LARGE SCALE GENOMIC DNA]</scope>
    <source>
        <strain evidence="3">930I</strain>
    </source>
</reference>
<feature type="compositionally biased region" description="Basic and acidic residues" evidence="1">
    <location>
        <begin position="235"/>
        <end position="250"/>
    </location>
</feature>
<feature type="region of interest" description="Disordered" evidence="1">
    <location>
        <begin position="18"/>
        <end position="132"/>
    </location>
</feature>
<organism evidence="2 3">
    <name type="scientific">Roseospirillum parvum</name>
    <dbReference type="NCBI Taxonomy" id="83401"/>
    <lineage>
        <taxon>Bacteria</taxon>
        <taxon>Pseudomonadati</taxon>
        <taxon>Pseudomonadota</taxon>
        <taxon>Alphaproteobacteria</taxon>
        <taxon>Rhodospirillales</taxon>
        <taxon>Rhodospirillaceae</taxon>
        <taxon>Roseospirillum</taxon>
    </lineage>
</organism>
<accession>A0A1G7XTY8</accession>
<evidence type="ECO:0008006" key="4">
    <source>
        <dbReference type="Google" id="ProtNLM"/>
    </source>
</evidence>
<feature type="compositionally biased region" description="Polar residues" evidence="1">
    <location>
        <begin position="21"/>
        <end position="35"/>
    </location>
</feature>
<sequence>MSDQVGFGAATSAAHVAATVNNRDAQQAPQGQQTADLARTEATPNWRDPAVVQGADESARQESRRSRDQNQQQSSQRQDTPADTLRAAEQARQQNKPAATSNKGPATVQDSLQRDAGERQKEVRRQEARDRVILTPTAAELIGTPDLKARFDMNTDGRVDQVELKHAIRARDDSNSYGGLAYHKRGTTEVDPTTGEVVIGKEASYPLPGEEQAEDGAADQEPAFPLPGEAGGEQEQGRFYDEVVSERQTYEELVAAGVIRDPAEQSQEEPLPAPPEAPLPNQEDGPSAYEELVESQQRETAPLVTDEPEPYLPGPTPEDGEGNDEEQTPPRSGGVSILA</sequence>
<evidence type="ECO:0000313" key="2">
    <source>
        <dbReference type="EMBL" id="SDG87210.1"/>
    </source>
</evidence>
<dbReference type="Proteomes" id="UP000217076">
    <property type="component" value="Unassembled WGS sequence"/>
</dbReference>
<gene>
    <name evidence="2" type="ORF">SAMN05421742_10384</name>
</gene>
<dbReference type="AlphaFoldDB" id="A0A1G7XTY8"/>
<feature type="compositionally biased region" description="Basic and acidic residues" evidence="1">
    <location>
        <begin position="112"/>
        <end position="132"/>
    </location>
</feature>
<dbReference type="EMBL" id="FNCV01000003">
    <property type="protein sequence ID" value="SDG87210.1"/>
    <property type="molecule type" value="Genomic_DNA"/>
</dbReference>
<keyword evidence="3" id="KW-1185">Reference proteome</keyword>
<protein>
    <recommendedName>
        <fullName evidence="4">EF-hand domain-containing protein</fullName>
    </recommendedName>
</protein>
<proteinExistence type="predicted"/>